<keyword evidence="2" id="KW-1185">Reference proteome</keyword>
<gene>
    <name evidence="1" type="ORF">KJJ99_02855</name>
</gene>
<sequence length="579" mass="59099">MNLLIVTACPNGMVTSVLTSRLLEAAAHRLGWSTAVEVHDPKAIGSPLTPAQIANADLVVVVKTGPLSLQRFVGKRVAQSTPSEALLDPEAFLRSAADTASELQQADEADAAHTSGKPKLVAITACPTGVAHTFMAAEALQQAAIRKGYDLQVETRGSVGARNVLEAQAIDEADVVLLAADIEVDVARFAGKRVFRCGTGVALKQPDATLDRALEEGAVLAGGATANTGGGEQKGEKTGVYKHLLTGVSYMLPMVVAGGLLIALSFVFGIEAFKEEGTLAAALMKIGGETAFQLMVPLLAGYIAYSIADRPGLAPGMIGGLLAGTLGAGFIGGIIAGFVAGYAAKAVSRWIPLPASIESLKPILIIPLLASLVTGLVMIYVVGTPVAKMLAGLTEFLDTMGTSNAILLGLLLGTMMCVDLGGPVNKAAYAFSVGLLASQSYAPMAATMAAGMVPPIGMGIATLIARRKFAQTEREAGKAALVLGCCFISEGAIPFAAKDPLRVIPASIAGGALTGALSMAFGAKLLAPHGGLFVLLIPNAINHALLYLAAILAGSLVTGVIYAVIKRSETQPLSVGATA</sequence>
<reference evidence="1 2" key="1">
    <citation type="journal article" date="2021" name="Appl. Microbiol. Biotechnol.">
        <title>Biotechnological applications of marine bacteria in bioremediation of environments polluted with hydrocarbons and plastics.</title>
        <authorList>
            <person name="Muriel-Millan L.F."/>
            <person name="Millan-Lopez S."/>
            <person name="Pardo-Lopez L."/>
        </authorList>
    </citation>
    <scope>NUCLEOTIDE SEQUENCE [LARGE SCALE GENOMIC DNA]</scope>
    <source>
        <strain evidence="1 2">GOM4</strain>
    </source>
</reference>
<protein>
    <submittedName>
        <fullName evidence="1">PTS fructose-like transporter subunit IIB</fullName>
        <ecNumber evidence="1">2.7.1.202</ecNumber>
    </submittedName>
</protein>
<organism evidence="1 2">
    <name type="scientific">Stutzerimonas chloritidismutans</name>
    <name type="common">Pseudomonas chloritidismutans</name>
    <dbReference type="NCBI Taxonomy" id="203192"/>
    <lineage>
        <taxon>Bacteria</taxon>
        <taxon>Pseudomonadati</taxon>
        <taxon>Pseudomonadota</taxon>
        <taxon>Gammaproteobacteria</taxon>
        <taxon>Pseudomonadales</taxon>
        <taxon>Pseudomonadaceae</taxon>
        <taxon>Stutzerimonas</taxon>
    </lineage>
</organism>
<accession>A0ACC5VDZ3</accession>
<evidence type="ECO:0000313" key="2">
    <source>
        <dbReference type="Proteomes" id="UP000782475"/>
    </source>
</evidence>
<dbReference type="EC" id="2.7.1.202" evidence="1"/>
<evidence type="ECO:0000313" key="1">
    <source>
        <dbReference type="EMBL" id="MBX7270742.1"/>
    </source>
</evidence>
<dbReference type="EMBL" id="JAHHFP010000011">
    <property type="protein sequence ID" value="MBX7270742.1"/>
    <property type="molecule type" value="Genomic_DNA"/>
</dbReference>
<dbReference type="Proteomes" id="UP000782475">
    <property type="component" value="Unassembled WGS sequence"/>
</dbReference>
<name>A0ACC5VDZ3_STUCH</name>
<keyword evidence="1" id="KW-0808">Transferase</keyword>
<proteinExistence type="predicted"/>
<comment type="caution">
    <text evidence="1">The sequence shown here is derived from an EMBL/GenBank/DDBJ whole genome shotgun (WGS) entry which is preliminary data.</text>
</comment>